<proteinExistence type="predicted"/>
<dbReference type="EMBL" id="JBBYAF010000083">
    <property type="protein sequence ID" value="MEL3974757.1"/>
    <property type="molecule type" value="Genomic_DNA"/>
</dbReference>
<sequence length="186" mass="21777">MKFVLVFGPQAVGKMTVGQELAKITDLKLFHNHMTIDLVSHFFDYGTKEGKRLVRLFRQEIFEEISKSDLPGIIFTYVWAFNMQEDWDYVHEVTELFESKGGTVYLVELEADVEERLERNKSSNRLEHKPTKRDIDWSESELKNSLKQYRLNSLEGEIKHSNYIKINNTNLSAEEVAEIIKGKFQL</sequence>
<dbReference type="RefSeq" id="WP_341986316.1">
    <property type="nucleotide sequence ID" value="NZ_JBBYAF010000083.1"/>
</dbReference>
<gene>
    <name evidence="1" type="ORF">AAEO50_20930</name>
</gene>
<organism evidence="1 2">
    <name type="scientific">Rossellomorea oryzaecorticis</name>
    <dbReference type="NCBI Taxonomy" id="1396505"/>
    <lineage>
        <taxon>Bacteria</taxon>
        <taxon>Bacillati</taxon>
        <taxon>Bacillota</taxon>
        <taxon>Bacilli</taxon>
        <taxon>Bacillales</taxon>
        <taxon>Bacillaceae</taxon>
        <taxon>Rossellomorea</taxon>
    </lineage>
</organism>
<protein>
    <submittedName>
        <fullName evidence="1">AAA family ATPase</fullName>
    </submittedName>
</protein>
<dbReference type="Gene3D" id="3.40.50.300">
    <property type="entry name" value="P-loop containing nucleotide triphosphate hydrolases"/>
    <property type="match status" value="1"/>
</dbReference>
<keyword evidence="2" id="KW-1185">Reference proteome</keyword>
<evidence type="ECO:0000313" key="1">
    <source>
        <dbReference type="EMBL" id="MEL3974757.1"/>
    </source>
</evidence>
<name>A0ABU9KF54_9BACI</name>
<dbReference type="InterPro" id="IPR027417">
    <property type="entry name" value="P-loop_NTPase"/>
</dbReference>
<accession>A0ABU9KF54</accession>
<dbReference type="SUPFAM" id="SSF52540">
    <property type="entry name" value="P-loop containing nucleoside triphosphate hydrolases"/>
    <property type="match status" value="1"/>
</dbReference>
<comment type="caution">
    <text evidence="1">The sequence shown here is derived from an EMBL/GenBank/DDBJ whole genome shotgun (WGS) entry which is preliminary data.</text>
</comment>
<reference evidence="1 2" key="1">
    <citation type="submission" date="2024-04" db="EMBL/GenBank/DDBJ databases">
        <title>Bacillus oryzaecorticis sp. nov., a moderately halophilic bacterium isolated from rice husks.</title>
        <authorList>
            <person name="Zhu H.-S."/>
        </authorList>
    </citation>
    <scope>NUCLEOTIDE SEQUENCE [LARGE SCALE GENOMIC DNA]</scope>
    <source>
        <strain evidence="1 2">ZC255</strain>
    </source>
</reference>
<evidence type="ECO:0000313" key="2">
    <source>
        <dbReference type="Proteomes" id="UP001389717"/>
    </source>
</evidence>
<dbReference type="Proteomes" id="UP001389717">
    <property type="component" value="Unassembled WGS sequence"/>
</dbReference>